<dbReference type="InterPro" id="IPR038029">
    <property type="entry name" value="GbiG_N_sf"/>
</dbReference>
<reference evidence="4 5" key="1">
    <citation type="submission" date="2023-07" db="EMBL/GenBank/DDBJ databases">
        <title>Genomic Encyclopedia of Type Strains, Phase IV (KMG-IV): sequencing the most valuable type-strain genomes for metagenomic binning, comparative biology and taxonomic classification.</title>
        <authorList>
            <person name="Goeker M."/>
        </authorList>
    </citation>
    <scope>NUCLEOTIDE SEQUENCE [LARGE SCALE GENOMIC DNA]</scope>
    <source>
        <strain evidence="4 5">DSM 16980</strain>
    </source>
</reference>
<keyword evidence="1" id="KW-0812">Transmembrane</keyword>
<sequence length="351" mass="38162">MRYAIIAVTANGALLAEKLRGSLGAVCDVYGKTGKYKEGLPVISFTKMRDIMPAIFARYDGVIFFCAVGIAVRMTAPYIVKKDVDPAVVVIDEQGRYAVSLLSGHLGGANELAEKAAAVIGAVPVITTATDIGGMEAPDIVARRLGFWVLPLANVKIINTALLAGKTINYYIDKELPHGERFLAMLKKQGISAKIFSIQELDGEGKPLVLLTDKVIEAEGILCFLRHKLIAGVGCRRKTQQQHIEECLKKACRLIDYDIDEITLIASTQVKADEEGILLTAGKYGIPLKFWDNESLKKSIEYYGLKESAFVRKQIGVGNVCEAAALAGGKSKLVLNKTKFEKVTVALAWEK</sequence>
<keyword evidence="1" id="KW-1133">Transmembrane helix</keyword>
<evidence type="ECO:0000259" key="2">
    <source>
        <dbReference type="Pfam" id="PF01890"/>
    </source>
</evidence>
<keyword evidence="4" id="KW-0378">Hydrolase</keyword>
<dbReference type="EC" id="3.7.1.12" evidence="4"/>
<dbReference type="EMBL" id="JAUSUE010000024">
    <property type="protein sequence ID" value="MDQ0204925.1"/>
    <property type="molecule type" value="Genomic_DNA"/>
</dbReference>
<feature type="domain" description="CobE/GbiG C-terminal" evidence="2">
    <location>
        <begin position="229"/>
        <end position="348"/>
    </location>
</feature>
<dbReference type="InterPro" id="IPR052553">
    <property type="entry name" value="CbiG_hydrolase"/>
</dbReference>
<dbReference type="Pfam" id="PF11760">
    <property type="entry name" value="CbiG_N"/>
    <property type="match status" value="1"/>
</dbReference>
<comment type="caution">
    <text evidence="4">The sequence shown here is derived from an EMBL/GenBank/DDBJ whole genome shotgun (WGS) entry which is preliminary data.</text>
</comment>
<dbReference type="SUPFAM" id="SSF159672">
    <property type="entry name" value="CbiG N-terminal domain-like"/>
    <property type="match status" value="1"/>
</dbReference>
<dbReference type="Gene3D" id="3.40.50.11220">
    <property type="match status" value="1"/>
</dbReference>
<dbReference type="InterPro" id="IPR002750">
    <property type="entry name" value="CobE/GbiG_C"/>
</dbReference>
<dbReference type="Gene3D" id="3.30.420.180">
    <property type="entry name" value="CobE/GbiG C-terminal domain"/>
    <property type="match status" value="1"/>
</dbReference>
<dbReference type="InterPro" id="IPR036518">
    <property type="entry name" value="CobE/GbiG_C_sf"/>
</dbReference>
<evidence type="ECO:0000313" key="5">
    <source>
        <dbReference type="Proteomes" id="UP001239167"/>
    </source>
</evidence>
<dbReference type="RefSeq" id="WP_307225227.1">
    <property type="nucleotide sequence ID" value="NZ_CP116940.1"/>
</dbReference>
<feature type="domain" description="Cobalamin synthesis G N-terminal" evidence="3">
    <location>
        <begin position="51"/>
        <end position="131"/>
    </location>
</feature>
<evidence type="ECO:0000259" key="3">
    <source>
        <dbReference type="Pfam" id="PF11760"/>
    </source>
</evidence>
<dbReference type="PANTHER" id="PTHR37477:SF1">
    <property type="entry name" value="COBALT-PRECORRIN-5A HYDROLASE"/>
    <property type="match status" value="1"/>
</dbReference>
<accession>A0ABT9YAP7</accession>
<keyword evidence="5" id="KW-1185">Reference proteome</keyword>
<dbReference type="GO" id="GO:0043779">
    <property type="term" value="F:cobalt-precorrin-5A acetaldehyde-lyase activity"/>
    <property type="evidence" value="ECO:0007669"/>
    <property type="project" value="UniProtKB-EC"/>
</dbReference>
<proteinExistence type="predicted"/>
<keyword evidence="1" id="KW-0472">Membrane</keyword>
<feature type="transmembrane region" description="Helical" evidence="1">
    <location>
        <begin position="51"/>
        <end position="72"/>
    </location>
</feature>
<dbReference type="InterPro" id="IPR021744">
    <property type="entry name" value="CbiG_N"/>
</dbReference>
<dbReference type="Pfam" id="PF01890">
    <property type="entry name" value="CbiG_C"/>
    <property type="match status" value="1"/>
</dbReference>
<protein>
    <submittedName>
        <fullName evidence="4">Cobalt-precorrin 5A hydrolase</fullName>
        <ecNumber evidence="4">3.7.1.12</ecNumber>
    </submittedName>
</protein>
<organism evidence="4 5">
    <name type="scientific">Pectinatus haikarae</name>
    <dbReference type="NCBI Taxonomy" id="349096"/>
    <lineage>
        <taxon>Bacteria</taxon>
        <taxon>Bacillati</taxon>
        <taxon>Bacillota</taxon>
        <taxon>Negativicutes</taxon>
        <taxon>Selenomonadales</taxon>
        <taxon>Selenomonadaceae</taxon>
        <taxon>Pectinatus</taxon>
    </lineage>
</organism>
<evidence type="ECO:0000256" key="1">
    <source>
        <dbReference type="SAM" id="Phobius"/>
    </source>
</evidence>
<dbReference type="PANTHER" id="PTHR37477">
    <property type="entry name" value="COBALT-PRECORRIN-5A HYDROLASE"/>
    <property type="match status" value="1"/>
</dbReference>
<dbReference type="Proteomes" id="UP001239167">
    <property type="component" value="Unassembled WGS sequence"/>
</dbReference>
<evidence type="ECO:0000313" key="4">
    <source>
        <dbReference type="EMBL" id="MDQ0204925.1"/>
    </source>
</evidence>
<gene>
    <name evidence="4" type="ORF">J2S01_002659</name>
</gene>
<name>A0ABT9YAP7_9FIRM</name>
<dbReference type="SUPFAM" id="SSF159664">
    <property type="entry name" value="CobE/GbiG C-terminal domain-like"/>
    <property type="match status" value="1"/>
</dbReference>